<dbReference type="GO" id="GO:0005507">
    <property type="term" value="F:copper ion binding"/>
    <property type="evidence" value="ECO:0007669"/>
    <property type="project" value="TreeGrafter"/>
</dbReference>
<dbReference type="Pfam" id="PF03091">
    <property type="entry name" value="CutA1"/>
    <property type="match status" value="1"/>
</dbReference>
<reference evidence="2 3" key="1">
    <citation type="submission" date="2013-07" db="EMBL/GenBank/DDBJ databases">
        <title>Comparative Genomic and Metabolomic Analysis of Twelve Strains of Pseudoalteromonas luteoviolacea.</title>
        <authorList>
            <person name="Vynne N.G."/>
            <person name="Mansson M."/>
            <person name="Gram L."/>
        </authorList>
    </citation>
    <scope>NUCLEOTIDE SEQUENCE [LARGE SCALE GENOMIC DNA]</scope>
    <source>
        <strain evidence="2 3">NCIMB 1942</strain>
    </source>
</reference>
<dbReference type="PATRIC" id="fig|1365253.3.peg.99"/>
<dbReference type="SUPFAM" id="SSF54913">
    <property type="entry name" value="GlnB-like"/>
    <property type="match status" value="1"/>
</dbReference>
<evidence type="ECO:0008006" key="4">
    <source>
        <dbReference type="Google" id="ProtNLM"/>
    </source>
</evidence>
<dbReference type="AlphaFoldDB" id="A0A167I195"/>
<evidence type="ECO:0000313" key="2">
    <source>
        <dbReference type="EMBL" id="KZN58782.1"/>
    </source>
</evidence>
<protein>
    <recommendedName>
        <fullName evidence="4">Divalent-cation tolerance protein CutA</fullName>
    </recommendedName>
</protein>
<accession>A0A167I195</accession>
<organism evidence="2 3">
    <name type="scientific">Pseudoalteromonas luteoviolacea NCIMB 1942</name>
    <dbReference type="NCBI Taxonomy" id="1365253"/>
    <lineage>
        <taxon>Bacteria</taxon>
        <taxon>Pseudomonadati</taxon>
        <taxon>Pseudomonadota</taxon>
        <taxon>Gammaproteobacteria</taxon>
        <taxon>Alteromonadales</taxon>
        <taxon>Pseudoalteromonadaceae</taxon>
        <taxon>Pseudoalteromonas</taxon>
    </lineage>
</organism>
<dbReference type="EMBL" id="AUXT01000002">
    <property type="protein sequence ID" value="KZN58782.1"/>
    <property type="molecule type" value="Genomic_DNA"/>
</dbReference>
<sequence length="133" mass="15258">MQLNEHTLGSKLSFDTIWAQRNSRQNTMSTPYRLVMTTCDSKDNAKHIAAHLVLNKLAACVNILPQLESIYMWQGEVTQSDEFKLLIKTKSALVNDVIEVIQTEHSYDVPEVQVIEITDGAQQYFNWMEEVLN</sequence>
<proteinExistence type="inferred from homology"/>
<comment type="caution">
    <text evidence="2">The sequence shown here is derived from an EMBL/GenBank/DDBJ whole genome shotgun (WGS) entry which is preliminary data.</text>
</comment>
<evidence type="ECO:0000313" key="3">
    <source>
        <dbReference type="Proteomes" id="UP000076587"/>
    </source>
</evidence>
<dbReference type="InterPro" id="IPR011322">
    <property type="entry name" value="N-reg_PII-like_a/b"/>
</dbReference>
<dbReference type="InterPro" id="IPR015867">
    <property type="entry name" value="N-reg_PII/ATP_PRibTrfase_C"/>
</dbReference>
<dbReference type="PANTHER" id="PTHR23419">
    <property type="entry name" value="DIVALENT CATION TOLERANCE CUTA-RELATED"/>
    <property type="match status" value="1"/>
</dbReference>
<dbReference type="GO" id="GO:0010038">
    <property type="term" value="P:response to metal ion"/>
    <property type="evidence" value="ECO:0007669"/>
    <property type="project" value="InterPro"/>
</dbReference>
<gene>
    <name evidence="2" type="ORF">N482_04135</name>
</gene>
<dbReference type="InterPro" id="IPR004323">
    <property type="entry name" value="Ion_tolerance_CutA"/>
</dbReference>
<evidence type="ECO:0000256" key="1">
    <source>
        <dbReference type="ARBA" id="ARBA00010169"/>
    </source>
</evidence>
<comment type="similarity">
    <text evidence="1">Belongs to the CutA family.</text>
</comment>
<dbReference type="Gene3D" id="3.30.70.120">
    <property type="match status" value="1"/>
</dbReference>
<dbReference type="Proteomes" id="UP000076587">
    <property type="component" value="Unassembled WGS sequence"/>
</dbReference>
<name>A0A167I195_9GAMM</name>
<dbReference type="PANTHER" id="PTHR23419:SF8">
    <property type="entry name" value="FI09726P"/>
    <property type="match status" value="1"/>
</dbReference>